<organism evidence="1 2">
    <name type="scientific">Aulographum hederae CBS 113979</name>
    <dbReference type="NCBI Taxonomy" id="1176131"/>
    <lineage>
        <taxon>Eukaryota</taxon>
        <taxon>Fungi</taxon>
        <taxon>Dikarya</taxon>
        <taxon>Ascomycota</taxon>
        <taxon>Pezizomycotina</taxon>
        <taxon>Dothideomycetes</taxon>
        <taxon>Pleosporomycetidae</taxon>
        <taxon>Aulographales</taxon>
        <taxon>Aulographaceae</taxon>
    </lineage>
</organism>
<evidence type="ECO:0000313" key="2">
    <source>
        <dbReference type="Proteomes" id="UP000800041"/>
    </source>
</evidence>
<reference evidence="1" key="1">
    <citation type="journal article" date="2020" name="Stud. Mycol.">
        <title>101 Dothideomycetes genomes: a test case for predicting lifestyles and emergence of pathogens.</title>
        <authorList>
            <person name="Haridas S."/>
            <person name="Albert R."/>
            <person name="Binder M."/>
            <person name="Bloem J."/>
            <person name="Labutti K."/>
            <person name="Salamov A."/>
            <person name="Andreopoulos B."/>
            <person name="Baker S."/>
            <person name="Barry K."/>
            <person name="Bills G."/>
            <person name="Bluhm B."/>
            <person name="Cannon C."/>
            <person name="Castanera R."/>
            <person name="Culley D."/>
            <person name="Daum C."/>
            <person name="Ezra D."/>
            <person name="Gonzalez J."/>
            <person name="Henrissat B."/>
            <person name="Kuo A."/>
            <person name="Liang C."/>
            <person name="Lipzen A."/>
            <person name="Lutzoni F."/>
            <person name="Magnuson J."/>
            <person name="Mondo S."/>
            <person name="Nolan M."/>
            <person name="Ohm R."/>
            <person name="Pangilinan J."/>
            <person name="Park H.-J."/>
            <person name="Ramirez L."/>
            <person name="Alfaro M."/>
            <person name="Sun H."/>
            <person name="Tritt A."/>
            <person name="Yoshinaga Y."/>
            <person name="Zwiers L.-H."/>
            <person name="Turgeon B."/>
            <person name="Goodwin S."/>
            <person name="Spatafora J."/>
            <person name="Crous P."/>
            <person name="Grigoriev I."/>
        </authorList>
    </citation>
    <scope>NUCLEOTIDE SEQUENCE</scope>
    <source>
        <strain evidence="1">CBS 113979</strain>
    </source>
</reference>
<dbReference type="AlphaFoldDB" id="A0A6G1H5C6"/>
<gene>
    <name evidence="1" type="ORF">K402DRAFT_391657</name>
</gene>
<proteinExistence type="predicted"/>
<dbReference type="EMBL" id="ML977148">
    <property type="protein sequence ID" value="KAF1988426.1"/>
    <property type="molecule type" value="Genomic_DNA"/>
</dbReference>
<dbReference type="Proteomes" id="UP000800041">
    <property type="component" value="Unassembled WGS sequence"/>
</dbReference>
<dbReference type="OrthoDB" id="5350391at2759"/>
<evidence type="ECO:0008006" key="3">
    <source>
        <dbReference type="Google" id="ProtNLM"/>
    </source>
</evidence>
<sequence length="140" mass="15503">MYRAPVPLQTWSGQLQGNALKTGAATGGRFMRHQLNRGSYGQVLILGVDDKACNRNMGEYTPFELYYYSWLCEVPNSPGLSKQMCDDIIRMSRTVVAGQRGHHDLLSSKAYKTIGCAFAPNTGVQQCAGWKSVWACDLGY</sequence>
<keyword evidence="2" id="KW-1185">Reference proteome</keyword>
<evidence type="ECO:0000313" key="1">
    <source>
        <dbReference type="EMBL" id="KAF1988426.1"/>
    </source>
</evidence>
<name>A0A6G1H5C6_9PEZI</name>
<accession>A0A6G1H5C6</accession>
<protein>
    <recommendedName>
        <fullName evidence="3">SCP domain-containing protein</fullName>
    </recommendedName>
</protein>